<feature type="non-terminal residue" evidence="2">
    <location>
        <position position="1"/>
    </location>
</feature>
<accession>A0A5J9SS86</accession>
<evidence type="ECO:0000313" key="2">
    <source>
        <dbReference type="EMBL" id="TVU01873.1"/>
    </source>
</evidence>
<dbReference type="Proteomes" id="UP000324897">
    <property type="component" value="Unassembled WGS sequence"/>
</dbReference>
<dbReference type="AlphaFoldDB" id="A0A5J9SS86"/>
<dbReference type="EMBL" id="RWGY01000374">
    <property type="protein sequence ID" value="TVU01873.1"/>
    <property type="molecule type" value="Genomic_DNA"/>
</dbReference>
<organism evidence="2 3">
    <name type="scientific">Eragrostis curvula</name>
    <name type="common">weeping love grass</name>
    <dbReference type="NCBI Taxonomy" id="38414"/>
    <lineage>
        <taxon>Eukaryota</taxon>
        <taxon>Viridiplantae</taxon>
        <taxon>Streptophyta</taxon>
        <taxon>Embryophyta</taxon>
        <taxon>Tracheophyta</taxon>
        <taxon>Spermatophyta</taxon>
        <taxon>Magnoliopsida</taxon>
        <taxon>Liliopsida</taxon>
        <taxon>Poales</taxon>
        <taxon>Poaceae</taxon>
        <taxon>PACMAD clade</taxon>
        <taxon>Chloridoideae</taxon>
        <taxon>Eragrostideae</taxon>
        <taxon>Eragrostidinae</taxon>
        <taxon>Eragrostis</taxon>
    </lineage>
</organism>
<protein>
    <submittedName>
        <fullName evidence="2">Uncharacterized protein</fullName>
    </submittedName>
</protein>
<proteinExistence type="predicted"/>
<gene>
    <name evidence="2" type="ORF">EJB05_52661</name>
</gene>
<dbReference type="Gramene" id="TVU01873">
    <property type="protein sequence ID" value="TVU01873"/>
    <property type="gene ID" value="EJB05_52661"/>
</dbReference>
<name>A0A5J9SS86_9POAL</name>
<comment type="caution">
    <text evidence="2">The sequence shown here is derived from an EMBL/GenBank/DDBJ whole genome shotgun (WGS) entry which is preliminary data.</text>
</comment>
<sequence length="119" mass="12542">MVTRAPGQIDTESNDLESKPVLPLLPPLFCLLPPRVCSRTSHRRLRSRCRAPAAAPLPCPAAVAPLLPRPSDGPPAALAPCWERTTATRARVAPSLESSAVAAARALIPCWSTSFAAIA</sequence>
<reference evidence="2 3" key="1">
    <citation type="journal article" date="2019" name="Sci. Rep.">
        <title>A high-quality genome of Eragrostis curvula grass provides insights into Poaceae evolution and supports new strategies to enhance forage quality.</title>
        <authorList>
            <person name="Carballo J."/>
            <person name="Santos B.A.C.M."/>
            <person name="Zappacosta D."/>
            <person name="Garbus I."/>
            <person name="Selva J.P."/>
            <person name="Gallo C.A."/>
            <person name="Diaz A."/>
            <person name="Albertini E."/>
            <person name="Caccamo M."/>
            <person name="Echenique V."/>
        </authorList>
    </citation>
    <scope>NUCLEOTIDE SEQUENCE [LARGE SCALE GENOMIC DNA]</scope>
    <source>
        <strain evidence="3">cv. Victoria</strain>
        <tissue evidence="2">Leaf</tissue>
    </source>
</reference>
<keyword evidence="3" id="KW-1185">Reference proteome</keyword>
<evidence type="ECO:0000313" key="3">
    <source>
        <dbReference type="Proteomes" id="UP000324897"/>
    </source>
</evidence>
<evidence type="ECO:0000256" key="1">
    <source>
        <dbReference type="SAM" id="MobiDB-lite"/>
    </source>
</evidence>
<feature type="region of interest" description="Disordered" evidence="1">
    <location>
        <begin position="1"/>
        <end position="20"/>
    </location>
</feature>